<name>A0A5C7VM77_9PROT</name>
<dbReference type="CDD" id="cd02440">
    <property type="entry name" value="AdoMet_MTases"/>
    <property type="match status" value="1"/>
</dbReference>
<dbReference type="Gene3D" id="3.40.50.150">
    <property type="entry name" value="Vaccinia Virus protein VP39"/>
    <property type="match status" value="1"/>
</dbReference>
<keyword evidence="1" id="KW-0474">Menaquinone biosynthesis</keyword>
<organism evidence="5 6">
    <name type="scientific">Nitrosomonas oligotropha</name>
    <dbReference type="NCBI Taxonomy" id="42354"/>
    <lineage>
        <taxon>Bacteria</taxon>
        <taxon>Pseudomonadati</taxon>
        <taxon>Pseudomonadota</taxon>
        <taxon>Betaproteobacteria</taxon>
        <taxon>Nitrosomonadales</taxon>
        <taxon>Nitrosomonadaceae</taxon>
        <taxon>Nitrosomonas</taxon>
    </lineage>
</organism>
<dbReference type="PANTHER" id="PTHR43591:SF24">
    <property type="entry name" value="2-METHOXY-6-POLYPRENYL-1,4-BENZOQUINOL METHYLASE, MITOCHONDRIAL"/>
    <property type="match status" value="1"/>
</dbReference>
<accession>A0A5C7VM77</accession>
<dbReference type="SUPFAM" id="SSF53335">
    <property type="entry name" value="S-adenosyl-L-methionine-dependent methyltransferases"/>
    <property type="match status" value="1"/>
</dbReference>
<evidence type="ECO:0000256" key="4">
    <source>
        <dbReference type="ARBA" id="ARBA00022691"/>
    </source>
</evidence>
<keyword evidence="4" id="KW-0949">S-adenosyl-L-methionine</keyword>
<dbReference type="PROSITE" id="PS51608">
    <property type="entry name" value="SAM_MT_UBIE"/>
    <property type="match status" value="1"/>
</dbReference>
<dbReference type="PANTHER" id="PTHR43591">
    <property type="entry name" value="METHYLTRANSFERASE"/>
    <property type="match status" value="1"/>
</dbReference>
<gene>
    <name evidence="5" type="ORF">E6Q60_12950</name>
</gene>
<proteinExistence type="predicted"/>
<keyword evidence="2 5" id="KW-0489">Methyltransferase</keyword>
<dbReference type="EMBL" id="SSFX01000106">
    <property type="protein sequence ID" value="TXI26270.1"/>
    <property type="molecule type" value="Genomic_DNA"/>
</dbReference>
<evidence type="ECO:0000256" key="2">
    <source>
        <dbReference type="ARBA" id="ARBA00022603"/>
    </source>
</evidence>
<dbReference type="Pfam" id="PF01209">
    <property type="entry name" value="Ubie_methyltran"/>
    <property type="match status" value="1"/>
</dbReference>
<evidence type="ECO:0000256" key="1">
    <source>
        <dbReference type="ARBA" id="ARBA00022428"/>
    </source>
</evidence>
<dbReference type="InterPro" id="IPR029063">
    <property type="entry name" value="SAM-dependent_MTases_sf"/>
</dbReference>
<reference evidence="5 6" key="1">
    <citation type="submission" date="2018-09" db="EMBL/GenBank/DDBJ databases">
        <title>Metagenome Assembled Genomes from an Advanced Water Purification Facility.</title>
        <authorList>
            <person name="Stamps B.W."/>
            <person name="Spear J.R."/>
        </authorList>
    </citation>
    <scope>NUCLEOTIDE SEQUENCE [LARGE SCALE GENOMIC DNA]</scope>
    <source>
        <strain evidence="5">Bin_54_1</strain>
    </source>
</reference>
<dbReference type="GO" id="GO:0032259">
    <property type="term" value="P:methylation"/>
    <property type="evidence" value="ECO:0007669"/>
    <property type="project" value="UniProtKB-KW"/>
</dbReference>
<evidence type="ECO:0000256" key="3">
    <source>
        <dbReference type="ARBA" id="ARBA00022679"/>
    </source>
</evidence>
<keyword evidence="3 5" id="KW-0808">Transferase</keyword>
<dbReference type="GO" id="GO:0008168">
    <property type="term" value="F:methyltransferase activity"/>
    <property type="evidence" value="ECO:0007669"/>
    <property type="project" value="UniProtKB-KW"/>
</dbReference>
<evidence type="ECO:0000313" key="5">
    <source>
        <dbReference type="EMBL" id="TXI26270.1"/>
    </source>
</evidence>
<dbReference type="InterPro" id="IPR004033">
    <property type="entry name" value="UbiE/COQ5_MeTrFase"/>
</dbReference>
<protein>
    <submittedName>
        <fullName evidence="5">Methyltransferase domain-containing protein</fullName>
    </submittedName>
</protein>
<dbReference type="Proteomes" id="UP000321055">
    <property type="component" value="Unassembled WGS sequence"/>
</dbReference>
<comment type="caution">
    <text evidence="5">The sequence shown here is derived from an EMBL/GenBank/DDBJ whole genome shotgun (WGS) entry which is preliminary data.</text>
</comment>
<dbReference type="AlphaFoldDB" id="A0A5C7VM77"/>
<dbReference type="GO" id="GO:0009234">
    <property type="term" value="P:menaquinone biosynthetic process"/>
    <property type="evidence" value="ECO:0007669"/>
    <property type="project" value="UniProtKB-KW"/>
</dbReference>
<sequence length="258" mass="28935">MSDSEQSNSFVKAPHKPITGYYTTEAERASFVREMFDTTSVDYDRIEHLLALGTGQWYRSQALKRAGLQPGMQILDVGCGTGLVAAQAIEIIGSSKLLIGLDPSLGMMQASPLFKQAALIGGRAESIPFPDNSFDFLSMGYALRHVSNLEQVFSEFFRVLKPEGKLCILEITRPEARLGSTLLKTYMRTIVPLLARAISSNDRTSKLWRYYWDSIEACVSPQRIIQTLESVGFSGVKQHRELRIFSEYQATKLQPEIR</sequence>
<evidence type="ECO:0000313" key="6">
    <source>
        <dbReference type="Proteomes" id="UP000321055"/>
    </source>
</evidence>